<keyword evidence="2" id="KW-1185">Reference proteome</keyword>
<sequence length="47" mass="5070">MHTEEDRGGNDDLSLSVGSLIMGVAKALVDLAYRVEVEIVARRPAQS</sequence>
<dbReference type="AlphaFoldDB" id="A0A7W7ZIE8"/>
<name>A0A7W7ZIE8_9BACT</name>
<comment type="caution">
    <text evidence="1">The sequence shown here is derived from an EMBL/GenBank/DDBJ whole genome shotgun (WGS) entry which is preliminary data.</text>
</comment>
<dbReference type="EMBL" id="JACHIP010000014">
    <property type="protein sequence ID" value="MBB5060505.1"/>
    <property type="molecule type" value="Genomic_DNA"/>
</dbReference>
<evidence type="ECO:0000313" key="1">
    <source>
        <dbReference type="EMBL" id="MBB5060505.1"/>
    </source>
</evidence>
<protein>
    <submittedName>
        <fullName evidence="1">Uncharacterized protein</fullName>
    </submittedName>
</protein>
<accession>A0A7W7ZIE8</accession>
<reference evidence="1 2" key="1">
    <citation type="submission" date="2020-08" db="EMBL/GenBank/DDBJ databases">
        <title>Genomic Encyclopedia of Type Strains, Phase IV (KMG-V): Genome sequencing to study the core and pangenomes of soil and plant-associated prokaryotes.</title>
        <authorList>
            <person name="Whitman W."/>
        </authorList>
    </citation>
    <scope>NUCLEOTIDE SEQUENCE [LARGE SCALE GENOMIC DNA]</scope>
    <source>
        <strain evidence="1 2">M8UP14</strain>
    </source>
</reference>
<dbReference type="Proteomes" id="UP000540989">
    <property type="component" value="Unassembled WGS sequence"/>
</dbReference>
<evidence type="ECO:0000313" key="2">
    <source>
        <dbReference type="Proteomes" id="UP000540989"/>
    </source>
</evidence>
<organism evidence="1 2">
    <name type="scientific">Granulicella aggregans</name>
    <dbReference type="NCBI Taxonomy" id="474949"/>
    <lineage>
        <taxon>Bacteria</taxon>
        <taxon>Pseudomonadati</taxon>
        <taxon>Acidobacteriota</taxon>
        <taxon>Terriglobia</taxon>
        <taxon>Terriglobales</taxon>
        <taxon>Acidobacteriaceae</taxon>
        <taxon>Granulicella</taxon>
    </lineage>
</organism>
<proteinExistence type="predicted"/>
<gene>
    <name evidence="1" type="ORF">HDF16_005241</name>
</gene>